<feature type="domain" description="GATA-type" evidence="5">
    <location>
        <begin position="172"/>
        <end position="223"/>
    </location>
</feature>
<comment type="caution">
    <text evidence="6">The sequence shown here is derived from an EMBL/GenBank/DDBJ whole genome shotgun (WGS) entry which is preliminary data.</text>
</comment>
<dbReference type="CDD" id="cd00202">
    <property type="entry name" value="ZnF_GATA"/>
    <property type="match status" value="1"/>
</dbReference>
<dbReference type="InterPro" id="IPR013088">
    <property type="entry name" value="Znf_NHR/GATA"/>
</dbReference>
<dbReference type="GO" id="GO:0003677">
    <property type="term" value="F:DNA binding"/>
    <property type="evidence" value="ECO:0007669"/>
    <property type="project" value="UniProtKB-KW"/>
</dbReference>
<evidence type="ECO:0000259" key="5">
    <source>
        <dbReference type="SMART" id="SM00401"/>
    </source>
</evidence>
<protein>
    <recommendedName>
        <fullName evidence="5">GATA-type domain-containing protein</fullName>
    </recommendedName>
</protein>
<dbReference type="AlphaFoldDB" id="A0ABC8J608"/>
<keyword evidence="1" id="KW-0805">Transcription regulation</keyword>
<dbReference type="PANTHER" id="PTHR46125:SF18">
    <property type="entry name" value="GATA TRANSCRIPTION FACTOR 24"/>
    <property type="match status" value="1"/>
</dbReference>
<dbReference type="SUPFAM" id="SSF57716">
    <property type="entry name" value="Glucocorticoid receptor-like (DNA-binding domain)"/>
    <property type="match status" value="1"/>
</dbReference>
<dbReference type="SMART" id="SM00401">
    <property type="entry name" value="ZnF_GATA"/>
    <property type="match status" value="1"/>
</dbReference>
<evidence type="ECO:0000256" key="3">
    <source>
        <dbReference type="ARBA" id="ARBA00023163"/>
    </source>
</evidence>
<proteinExistence type="predicted"/>
<keyword evidence="3" id="KW-0804">Transcription</keyword>
<reference evidence="6 7" key="1">
    <citation type="submission" date="2022-03" db="EMBL/GenBank/DDBJ databases">
        <authorList>
            <person name="Macdonald S."/>
            <person name="Ahmed S."/>
            <person name="Newling K."/>
        </authorList>
    </citation>
    <scope>NUCLEOTIDE SEQUENCE [LARGE SCALE GENOMIC DNA]</scope>
</reference>
<evidence type="ECO:0000313" key="6">
    <source>
        <dbReference type="EMBL" id="CAH8306201.1"/>
    </source>
</evidence>
<keyword evidence="2" id="KW-0238">DNA-binding</keyword>
<evidence type="ECO:0000313" key="7">
    <source>
        <dbReference type="Proteomes" id="UP001642260"/>
    </source>
</evidence>
<feature type="region of interest" description="Disordered" evidence="4">
    <location>
        <begin position="142"/>
        <end position="196"/>
    </location>
</feature>
<dbReference type="PANTHER" id="PTHR46125">
    <property type="entry name" value="GATA TRANSCRIPTION FACTOR 28"/>
    <property type="match status" value="1"/>
</dbReference>
<accession>A0ABC8J608</accession>
<name>A0ABC8J608_ERUVS</name>
<keyword evidence="7" id="KW-1185">Reference proteome</keyword>
<gene>
    <name evidence="6" type="ORF">ERUC_LOCUS4328</name>
</gene>
<dbReference type="InterPro" id="IPR000679">
    <property type="entry name" value="Znf_GATA"/>
</dbReference>
<dbReference type="InterPro" id="IPR045280">
    <property type="entry name" value="TIFY-like"/>
</dbReference>
<dbReference type="EMBL" id="CAKOAT010064043">
    <property type="protein sequence ID" value="CAH8306201.1"/>
    <property type="molecule type" value="Genomic_DNA"/>
</dbReference>
<dbReference type="Pfam" id="PF00320">
    <property type="entry name" value="GATA"/>
    <property type="match status" value="1"/>
</dbReference>
<evidence type="ECO:0000256" key="1">
    <source>
        <dbReference type="ARBA" id="ARBA00023015"/>
    </source>
</evidence>
<evidence type="ECO:0000256" key="4">
    <source>
        <dbReference type="SAM" id="MobiDB-lite"/>
    </source>
</evidence>
<evidence type="ECO:0000256" key="2">
    <source>
        <dbReference type="ARBA" id="ARBA00023125"/>
    </source>
</evidence>
<organism evidence="6 7">
    <name type="scientific">Eruca vesicaria subsp. sativa</name>
    <name type="common">Garden rocket</name>
    <name type="synonym">Eruca sativa</name>
    <dbReference type="NCBI Taxonomy" id="29727"/>
    <lineage>
        <taxon>Eukaryota</taxon>
        <taxon>Viridiplantae</taxon>
        <taxon>Streptophyta</taxon>
        <taxon>Embryophyta</taxon>
        <taxon>Tracheophyta</taxon>
        <taxon>Spermatophyta</taxon>
        <taxon>Magnoliopsida</taxon>
        <taxon>eudicotyledons</taxon>
        <taxon>Gunneridae</taxon>
        <taxon>Pentapetalae</taxon>
        <taxon>rosids</taxon>
        <taxon>malvids</taxon>
        <taxon>Brassicales</taxon>
        <taxon>Brassicaceae</taxon>
        <taxon>Brassiceae</taxon>
        <taxon>Eruca</taxon>
    </lineage>
</organism>
<dbReference type="Gene3D" id="3.30.50.10">
    <property type="entry name" value="Erythroid Transcription Factor GATA-1, subunit A"/>
    <property type="match status" value="1"/>
</dbReference>
<dbReference type="Proteomes" id="UP001642260">
    <property type="component" value="Unassembled WGS sequence"/>
</dbReference>
<feature type="compositionally biased region" description="Polar residues" evidence="4">
    <location>
        <begin position="145"/>
        <end position="169"/>
    </location>
</feature>
<sequence length="252" mass="28226">MNLILFCSVFVSHDGKRTMNAGKLNEKVLRLFIASGNEEVLSAIKALKIKLDFTPIISQIEWEILYQTKKFILDVMIDLECVDDELVWKLDYGPRRKERELHNLKVRDDINLWNCGSGFMGLDIGTVIRLFATLSGRRMQRKKGQFTSTKSSNEDSASNGSDWGPSQSWALDGTESQKPEAFEKSTPMMQRGPEGPRTLCNACGLMWENKGVLRDLSKAPPPPPAATHNLPINKIDESILEAELAGEISNSQ</sequence>